<feature type="compositionally biased region" description="Basic and acidic residues" evidence="1">
    <location>
        <begin position="1148"/>
        <end position="1158"/>
    </location>
</feature>
<feature type="region of interest" description="Disordered" evidence="1">
    <location>
        <begin position="1"/>
        <end position="47"/>
    </location>
</feature>
<feature type="region of interest" description="Disordered" evidence="1">
    <location>
        <begin position="1126"/>
        <end position="1208"/>
    </location>
</feature>
<dbReference type="AlphaFoldDB" id="A0A9W8JE55"/>
<feature type="compositionally biased region" description="Basic residues" evidence="1">
    <location>
        <begin position="1195"/>
        <end position="1208"/>
    </location>
</feature>
<evidence type="ECO:0000313" key="2">
    <source>
        <dbReference type="EMBL" id="KAJ2932942.1"/>
    </source>
</evidence>
<feature type="compositionally biased region" description="Acidic residues" evidence="1">
    <location>
        <begin position="1159"/>
        <end position="1169"/>
    </location>
</feature>
<evidence type="ECO:0000256" key="1">
    <source>
        <dbReference type="SAM" id="MobiDB-lite"/>
    </source>
</evidence>
<proteinExistence type="predicted"/>
<name>A0A9W8JE55_9AGAR</name>
<protein>
    <submittedName>
        <fullName evidence="2">Uncharacterized protein</fullName>
    </submittedName>
</protein>
<evidence type="ECO:0000313" key="3">
    <source>
        <dbReference type="Proteomes" id="UP001140091"/>
    </source>
</evidence>
<dbReference type="OrthoDB" id="2690684at2759"/>
<accession>A0A9W8JE55</accession>
<reference evidence="2" key="1">
    <citation type="submission" date="2022-06" db="EMBL/GenBank/DDBJ databases">
        <title>Genome Sequence of Candolleomyces eurysporus.</title>
        <authorList>
            <person name="Buettner E."/>
        </authorList>
    </citation>
    <scope>NUCLEOTIDE SEQUENCE</scope>
    <source>
        <strain evidence="2">VTCC 930004</strain>
    </source>
</reference>
<keyword evidence="3" id="KW-1185">Reference proteome</keyword>
<feature type="compositionally biased region" description="Basic and acidic residues" evidence="1">
    <location>
        <begin position="1062"/>
        <end position="1072"/>
    </location>
</feature>
<feature type="compositionally biased region" description="Basic and acidic residues" evidence="1">
    <location>
        <begin position="1083"/>
        <end position="1093"/>
    </location>
</feature>
<comment type="caution">
    <text evidence="2">The sequence shown here is derived from an EMBL/GenBank/DDBJ whole genome shotgun (WGS) entry which is preliminary data.</text>
</comment>
<feature type="region of interest" description="Disordered" evidence="1">
    <location>
        <begin position="1056"/>
        <end position="1110"/>
    </location>
</feature>
<dbReference type="Proteomes" id="UP001140091">
    <property type="component" value="Unassembled WGS sequence"/>
</dbReference>
<sequence>MFSLSAVKPTGRADEDDDDDDSSANGGIDDVDDPELLESGLGGEGGLNELLRGRDEYLEMLAHVVEAGSESGWQELGEDQGEAGDDFTLSYYMGSASAAVPSLSVAPAAVEEREADPPLEVASRLLSPPKHPRILHREVEVNVDSELPTISCGEAEDPPDLVPSACPFPVVTCAADLAAVSGSVITTPCLWKFGYCLLREPFTILLCWKCEEAIPYSCVKKHMKSTKRGRIPVFRNGKWGKPQKTDPCLHKTVDDHRAPAKMMANLLELGIIKDEGELMTGKEDQTGNGFREAAVPPCFPEPCPLIPGLRIYEGAFQCPVPGCHYWCLSKDTVKTHRYKYHNEDGEEAITGYKVSEHPVQSLYSNYARWFPVIASNTPSSALPAVEERQLMLEGLQPEAAFQPAADYYRQLKDQRLQPYLDSSKIEGWLSGWVDRADVGRARQDHLNFKKRPLAYTNLRRLSLLVLVENNYLLSKTHHGPPSRAPRLLPLNRERTIQAYGTYETQMLWVLCQNSLKEPPPKSASKTQQDVFKFTTEQRRLLNQLLEILEEEVLNESAGKDALRRAVESLYFPVDLSPGNTCVFDFPPWIAKLTYSFRVHANWRIDQLHQGACAAEGGCPKPKVEDSAKPFIREMLNPNGASPYSSVRFLMHILSRISFSVVREGTAQWDGSVVHTEEGTISLPHFRSQLWDSVLEVEAFYETRIFLGLGTLDEFIERFGVAQLTDDLNNTEKGYGVSHENRKGHENQEFSLFMEMVMSGGCLGFGHDGARGGLVYNVDAMDAWLADVDLGLRMLYALVHFTQGPPGRGTEELVLQITNTERGIKRNLIWDPVMQTGGFNYDYQKTSGRQGVLSNILRLLPFRIFALLHLHMRIVRPMEATYALRTIQQTKRLTMSAAYSTQVYVSNGRLWRTEDLSSSIADWANRALGVSWNLRSFRHFSALFSRRELNFKLTGSERESVDRCEDMLQGKKDKEKVERLRLMDRVVDMMRGHSSDVADSHYGREVADGGAKVGDRAQQRVVIRAYHEALNLSTAYQPLSEDDQARKERYCKHFNELVPGANNEEHEQGEKKPASRTGKQGKKSKVEKGSRDQKSAPVAQGQDFGGEQEGMSELAGAVAAMSIEAAAVGGRRKGSNATKRKQGGKSAGKQREHSDHYCDEMSESSEEEGEVISLDDSPYVARIPSPIPSGSEPVRRSGRAHKPTKRFEE</sequence>
<dbReference type="EMBL" id="JANBPK010000755">
    <property type="protein sequence ID" value="KAJ2932942.1"/>
    <property type="molecule type" value="Genomic_DNA"/>
</dbReference>
<feature type="non-terminal residue" evidence="2">
    <location>
        <position position="1208"/>
    </location>
</feature>
<organism evidence="2 3">
    <name type="scientific">Candolleomyces eurysporus</name>
    <dbReference type="NCBI Taxonomy" id="2828524"/>
    <lineage>
        <taxon>Eukaryota</taxon>
        <taxon>Fungi</taxon>
        <taxon>Dikarya</taxon>
        <taxon>Basidiomycota</taxon>
        <taxon>Agaricomycotina</taxon>
        <taxon>Agaricomycetes</taxon>
        <taxon>Agaricomycetidae</taxon>
        <taxon>Agaricales</taxon>
        <taxon>Agaricineae</taxon>
        <taxon>Psathyrellaceae</taxon>
        <taxon>Candolleomyces</taxon>
    </lineage>
</organism>
<feature type="compositionally biased region" description="Basic residues" evidence="1">
    <location>
        <begin position="1129"/>
        <end position="1142"/>
    </location>
</feature>
<gene>
    <name evidence="2" type="ORF">H1R20_g4171</name>
</gene>